<proteinExistence type="predicted"/>
<dbReference type="PANTHER" id="PTHR34130">
    <property type="entry name" value="OS08G0243800 PROTEIN"/>
    <property type="match status" value="1"/>
</dbReference>
<dbReference type="EMBL" id="JAXIOK010000009">
    <property type="protein sequence ID" value="KAK4761736.1"/>
    <property type="molecule type" value="Genomic_DNA"/>
</dbReference>
<protein>
    <submittedName>
        <fullName evidence="2">Uncharacterized protein</fullName>
    </submittedName>
</protein>
<dbReference type="Proteomes" id="UP001345219">
    <property type="component" value="Chromosome 23"/>
</dbReference>
<dbReference type="PANTHER" id="PTHR34130:SF3">
    <property type="entry name" value="DUF1645 FAMILY PROTEIN"/>
    <property type="match status" value="1"/>
</dbReference>
<feature type="region of interest" description="Disordered" evidence="1">
    <location>
        <begin position="1"/>
        <end position="25"/>
    </location>
</feature>
<dbReference type="AlphaFoldDB" id="A0AAN7KCZ5"/>
<evidence type="ECO:0000313" key="2">
    <source>
        <dbReference type="EMBL" id="KAK4761736.1"/>
    </source>
</evidence>
<accession>A0AAN7KCZ5</accession>
<reference evidence="2 3" key="1">
    <citation type="journal article" date="2023" name="Hortic Res">
        <title>Pangenome of water caltrop reveals structural variations and asymmetric subgenome divergence after allopolyploidization.</title>
        <authorList>
            <person name="Zhang X."/>
            <person name="Chen Y."/>
            <person name="Wang L."/>
            <person name="Yuan Y."/>
            <person name="Fang M."/>
            <person name="Shi L."/>
            <person name="Lu R."/>
            <person name="Comes H.P."/>
            <person name="Ma Y."/>
            <person name="Chen Y."/>
            <person name="Huang G."/>
            <person name="Zhou Y."/>
            <person name="Zheng Z."/>
            <person name="Qiu Y."/>
        </authorList>
    </citation>
    <scope>NUCLEOTIDE SEQUENCE [LARGE SCALE GENOMIC DNA]</scope>
    <source>
        <tissue evidence="2">Roots</tissue>
    </source>
</reference>
<organism evidence="2 3">
    <name type="scientific">Trapa incisa</name>
    <dbReference type="NCBI Taxonomy" id="236973"/>
    <lineage>
        <taxon>Eukaryota</taxon>
        <taxon>Viridiplantae</taxon>
        <taxon>Streptophyta</taxon>
        <taxon>Embryophyta</taxon>
        <taxon>Tracheophyta</taxon>
        <taxon>Spermatophyta</taxon>
        <taxon>Magnoliopsida</taxon>
        <taxon>eudicotyledons</taxon>
        <taxon>Gunneridae</taxon>
        <taxon>Pentapetalae</taxon>
        <taxon>rosids</taxon>
        <taxon>malvids</taxon>
        <taxon>Myrtales</taxon>
        <taxon>Lythraceae</taxon>
        <taxon>Trapa</taxon>
    </lineage>
</organism>
<keyword evidence="3" id="KW-1185">Reference proteome</keyword>
<evidence type="ECO:0000256" key="1">
    <source>
        <dbReference type="SAM" id="MobiDB-lite"/>
    </source>
</evidence>
<evidence type="ECO:0000313" key="3">
    <source>
        <dbReference type="Proteomes" id="UP001345219"/>
    </source>
</evidence>
<feature type="compositionally biased region" description="Acidic residues" evidence="1">
    <location>
        <begin position="15"/>
        <end position="25"/>
    </location>
</feature>
<sequence length="273" mass="31062">MVGDEKSQQTSGGDPVDDQSEETEDTLSLCDLPIYGDFGCDDWSDDSISKGSRASDPDEDYFEFSSREFHSQSSFQSLSESVVFCGKVIPYKKPILITERPRKPRKQRGRLSKWMSLLLRWGISSNNRSCVHKYGSLQNSRWYLFVFGVGQFPVEMELRDIKTRQSRLKEKTPMPPTSIISANWTIEKKSRTHPESGGRKPSSFGCLPLLRSDSNEDRSQSTLVVISRMIRRIREVRYGKIHIQLRTIAGSEKIRNLAALFCIVSSSISSKHP</sequence>
<name>A0AAN7KCZ5_9MYRT</name>
<gene>
    <name evidence="2" type="ORF">SAY87_029620</name>
</gene>
<comment type="caution">
    <text evidence="2">The sequence shown here is derived from an EMBL/GenBank/DDBJ whole genome shotgun (WGS) entry which is preliminary data.</text>
</comment>